<protein>
    <submittedName>
        <fullName evidence="2">Uncharacterized protein</fullName>
    </submittedName>
</protein>
<dbReference type="EMBL" id="JABWUV010000003">
    <property type="protein sequence ID" value="KAF6369452.1"/>
    <property type="molecule type" value="Genomic_DNA"/>
</dbReference>
<feature type="compositionally biased region" description="Pro residues" evidence="1">
    <location>
        <begin position="18"/>
        <end position="28"/>
    </location>
</feature>
<dbReference type="Proteomes" id="UP000527355">
    <property type="component" value="Unassembled WGS sequence"/>
</dbReference>
<accession>A0A7J7Z5G2</accession>
<keyword evidence="3" id="KW-1185">Reference proteome</keyword>
<proteinExistence type="predicted"/>
<dbReference type="AlphaFoldDB" id="A0A7J7Z5G2"/>
<sequence length="131" mass="14140">MAPVVHSPPSELIQATPSPNPPFPPEPQPALEGKQVVETPLGPRHANLRPQGVLAEPLANMQLPLRSQFPLQKNGGGGGGWIQSSLWPVTLRGEGLEPWRILLPAQPPPPPHFTDEETEPREGDLPLSSSR</sequence>
<organism evidence="2 3">
    <name type="scientific">Myotis myotis</name>
    <name type="common">Greater mouse-eared bat</name>
    <name type="synonym">Vespertilio myotis</name>
    <dbReference type="NCBI Taxonomy" id="51298"/>
    <lineage>
        <taxon>Eukaryota</taxon>
        <taxon>Metazoa</taxon>
        <taxon>Chordata</taxon>
        <taxon>Craniata</taxon>
        <taxon>Vertebrata</taxon>
        <taxon>Euteleostomi</taxon>
        <taxon>Mammalia</taxon>
        <taxon>Eutheria</taxon>
        <taxon>Laurasiatheria</taxon>
        <taxon>Chiroptera</taxon>
        <taxon>Yangochiroptera</taxon>
        <taxon>Vespertilionidae</taxon>
        <taxon>Myotis</taxon>
    </lineage>
</organism>
<gene>
    <name evidence="2" type="ORF">mMyoMyo1_010779</name>
</gene>
<evidence type="ECO:0000313" key="2">
    <source>
        <dbReference type="EMBL" id="KAF6369452.1"/>
    </source>
</evidence>
<feature type="region of interest" description="Disordered" evidence="1">
    <location>
        <begin position="102"/>
        <end position="131"/>
    </location>
</feature>
<reference evidence="2 3" key="1">
    <citation type="journal article" date="2020" name="Nature">
        <title>Six reference-quality genomes reveal evolution of bat adaptations.</title>
        <authorList>
            <person name="Jebb D."/>
            <person name="Huang Z."/>
            <person name="Pippel M."/>
            <person name="Hughes G.M."/>
            <person name="Lavrichenko K."/>
            <person name="Devanna P."/>
            <person name="Winkler S."/>
            <person name="Jermiin L.S."/>
            <person name="Skirmuntt E.C."/>
            <person name="Katzourakis A."/>
            <person name="Burkitt-Gray L."/>
            <person name="Ray D.A."/>
            <person name="Sullivan K.A.M."/>
            <person name="Roscito J.G."/>
            <person name="Kirilenko B.M."/>
            <person name="Davalos L.M."/>
            <person name="Corthals A.P."/>
            <person name="Power M.L."/>
            <person name="Jones G."/>
            <person name="Ransome R.D."/>
            <person name="Dechmann D.K.N."/>
            <person name="Locatelli A.G."/>
            <person name="Puechmaille S.J."/>
            <person name="Fedrigo O."/>
            <person name="Jarvis E.D."/>
            <person name="Hiller M."/>
            <person name="Vernes S.C."/>
            <person name="Myers E.W."/>
            <person name="Teeling E.C."/>
        </authorList>
    </citation>
    <scope>NUCLEOTIDE SEQUENCE [LARGE SCALE GENOMIC DNA]</scope>
    <source>
        <strain evidence="2">MMyoMyo1</strain>
        <tissue evidence="2">Flight muscle</tissue>
    </source>
</reference>
<name>A0A7J7Z5G2_MYOMY</name>
<evidence type="ECO:0000313" key="3">
    <source>
        <dbReference type="Proteomes" id="UP000527355"/>
    </source>
</evidence>
<evidence type="ECO:0000256" key="1">
    <source>
        <dbReference type="SAM" id="MobiDB-lite"/>
    </source>
</evidence>
<feature type="region of interest" description="Disordered" evidence="1">
    <location>
        <begin position="1"/>
        <end position="48"/>
    </location>
</feature>
<comment type="caution">
    <text evidence="2">The sequence shown here is derived from an EMBL/GenBank/DDBJ whole genome shotgun (WGS) entry which is preliminary data.</text>
</comment>